<protein>
    <submittedName>
        <fullName evidence="2">Uncharacterized protein</fullName>
    </submittedName>
</protein>
<keyword evidence="3" id="KW-1185">Reference proteome</keyword>
<feature type="transmembrane region" description="Helical" evidence="1">
    <location>
        <begin position="21"/>
        <end position="42"/>
    </location>
</feature>
<evidence type="ECO:0000313" key="3">
    <source>
        <dbReference type="Proteomes" id="UP000190637"/>
    </source>
</evidence>
<dbReference type="AlphaFoldDB" id="A0A1T4SS55"/>
<name>A0A1T4SS55_9ACTN</name>
<dbReference type="Proteomes" id="UP000190637">
    <property type="component" value="Unassembled WGS sequence"/>
</dbReference>
<reference evidence="2 3" key="1">
    <citation type="submission" date="2017-02" db="EMBL/GenBank/DDBJ databases">
        <authorList>
            <person name="Peterson S.W."/>
        </authorList>
    </citation>
    <scope>NUCLEOTIDE SEQUENCE [LARGE SCALE GENOMIC DNA]</scope>
    <source>
        <strain evidence="2 3">DSM 45154</strain>
    </source>
</reference>
<dbReference type="STRING" id="1122192.SAMN02745673_03866"/>
<proteinExistence type="predicted"/>
<organism evidence="2 3">
    <name type="scientific">Marinactinospora thermotolerans DSM 45154</name>
    <dbReference type="NCBI Taxonomy" id="1122192"/>
    <lineage>
        <taxon>Bacteria</taxon>
        <taxon>Bacillati</taxon>
        <taxon>Actinomycetota</taxon>
        <taxon>Actinomycetes</taxon>
        <taxon>Streptosporangiales</taxon>
        <taxon>Nocardiopsidaceae</taxon>
        <taxon>Marinactinospora</taxon>
    </lineage>
</organism>
<sequence length="45" mass="4904">MYGAVLGGKDRDMFFFFSNRLGCLGSIAVSVALTALLLLLLYSCR</sequence>
<dbReference type="EMBL" id="FUWS01000011">
    <property type="protein sequence ID" value="SKA30986.1"/>
    <property type="molecule type" value="Genomic_DNA"/>
</dbReference>
<evidence type="ECO:0000256" key="1">
    <source>
        <dbReference type="SAM" id="Phobius"/>
    </source>
</evidence>
<evidence type="ECO:0000313" key="2">
    <source>
        <dbReference type="EMBL" id="SKA30986.1"/>
    </source>
</evidence>
<keyword evidence="1" id="KW-1133">Transmembrane helix</keyword>
<keyword evidence="1" id="KW-0472">Membrane</keyword>
<accession>A0A1T4SS55</accession>
<gene>
    <name evidence="2" type="ORF">SAMN02745673_03866</name>
</gene>
<keyword evidence="1" id="KW-0812">Transmembrane</keyword>